<evidence type="ECO:0000313" key="2">
    <source>
        <dbReference type="Proteomes" id="UP001302662"/>
    </source>
</evidence>
<name>A0AA96VIT3_9EURY</name>
<dbReference type="GeneID" id="85197814"/>
<dbReference type="EMBL" id="CP131062">
    <property type="protein sequence ID" value="WNY29131.1"/>
    <property type="molecule type" value="Genomic_DNA"/>
</dbReference>
<dbReference type="KEGG" id="mees:MmiEs2_13480"/>
<proteinExistence type="predicted"/>
<accession>A0AA96VIT3</accession>
<sequence length="55" mass="6400">MIKESEIMKEMTYEIIYKGPFTIETTMPSEQFSIIAGKQIVSNYPVPEIPVYRID</sequence>
<dbReference type="Proteomes" id="UP001302662">
    <property type="component" value="Chromosome"/>
</dbReference>
<organism evidence="1 2">
    <name type="scientific">Methanimicrococcus stummii</name>
    <dbReference type="NCBI Taxonomy" id="3028294"/>
    <lineage>
        <taxon>Archaea</taxon>
        <taxon>Methanobacteriati</taxon>
        <taxon>Methanobacteriota</taxon>
        <taxon>Stenosarchaea group</taxon>
        <taxon>Methanomicrobia</taxon>
        <taxon>Methanosarcinales</taxon>
        <taxon>Methanosarcinaceae</taxon>
        <taxon>Methanimicrococcus</taxon>
    </lineage>
</organism>
<protein>
    <submittedName>
        <fullName evidence="1">Uncharacterized protein</fullName>
    </submittedName>
</protein>
<reference evidence="1 2" key="1">
    <citation type="submission" date="2023-07" db="EMBL/GenBank/DDBJ databases">
        <title>Closed genome sequence of Methanimicrococcus sp. Es2.</title>
        <authorList>
            <person name="Protasov E."/>
            <person name="Platt K."/>
            <person name="Reeh H."/>
            <person name="Poehlein A."/>
            <person name="Daniel R."/>
            <person name="Brune A."/>
        </authorList>
    </citation>
    <scope>NUCLEOTIDE SEQUENCE [LARGE SCALE GENOMIC DNA]</scope>
    <source>
        <strain evidence="1 2">Es2</strain>
    </source>
</reference>
<evidence type="ECO:0000313" key="1">
    <source>
        <dbReference type="EMBL" id="WNY29131.1"/>
    </source>
</evidence>
<dbReference type="RefSeq" id="WP_316559121.1">
    <property type="nucleotide sequence ID" value="NZ_CP131062.1"/>
</dbReference>
<dbReference type="AlphaFoldDB" id="A0AA96VIT3"/>
<gene>
    <name evidence="1" type="ORF">MmiEs2_13480</name>
</gene>
<keyword evidence="2" id="KW-1185">Reference proteome</keyword>